<protein>
    <recommendedName>
        <fullName evidence="1">HNH nuclease domain-containing protein</fullName>
    </recommendedName>
</protein>
<name>A0ABY5DUD1_9ACTN</name>
<proteinExistence type="predicted"/>
<dbReference type="Pfam" id="PF13391">
    <property type="entry name" value="HNH_2"/>
    <property type="match status" value="1"/>
</dbReference>
<gene>
    <name evidence="2" type="ORF">NBH00_03050</name>
</gene>
<organism evidence="2 3">
    <name type="scientific">Paraconexibacter antarcticus</name>
    <dbReference type="NCBI Taxonomy" id="2949664"/>
    <lineage>
        <taxon>Bacteria</taxon>
        <taxon>Bacillati</taxon>
        <taxon>Actinomycetota</taxon>
        <taxon>Thermoleophilia</taxon>
        <taxon>Solirubrobacterales</taxon>
        <taxon>Paraconexibacteraceae</taxon>
        <taxon>Paraconexibacter</taxon>
    </lineage>
</organism>
<accession>A0ABY5DUD1</accession>
<evidence type="ECO:0000313" key="3">
    <source>
        <dbReference type="Proteomes" id="UP001056035"/>
    </source>
</evidence>
<keyword evidence="3" id="KW-1185">Reference proteome</keyword>
<feature type="domain" description="HNH nuclease" evidence="1">
    <location>
        <begin position="206"/>
        <end position="256"/>
    </location>
</feature>
<sequence>METEHDRLLRLAAFDRARELSRRYNDLVPLDALKEGFTFQGRRVSFGSFYSGIFRPKELDGPAALSLVTAPAVARKPAPYEDTYDEANGQFTYRFRDPGSQTTRATLQAEADNRKLIEAHRLGVPVIYFRGIAPGQYTPVVPAFVTRIDTMTRTAALEVGLPLADTTAVGLVSNEDTRRYATREAAYRLHQHRFRRAVLHAYRTRCTICSLKEASLLQAAHIIEDRDPLGGAVVINGLALCAIHHLAYDRNLLGIDPDGVVHIHERLLHEIDGPMLKNGLQRFHGAHILAPSHVGDRPDPDRLALRFEAFRAAA</sequence>
<dbReference type="Proteomes" id="UP001056035">
    <property type="component" value="Chromosome"/>
</dbReference>
<dbReference type="InterPro" id="IPR003615">
    <property type="entry name" value="HNH_nuc"/>
</dbReference>
<dbReference type="RefSeq" id="WP_254571881.1">
    <property type="nucleotide sequence ID" value="NZ_CP098502.1"/>
</dbReference>
<dbReference type="EMBL" id="CP098502">
    <property type="protein sequence ID" value="UTI65194.1"/>
    <property type="molecule type" value="Genomic_DNA"/>
</dbReference>
<evidence type="ECO:0000313" key="2">
    <source>
        <dbReference type="EMBL" id="UTI65194.1"/>
    </source>
</evidence>
<reference evidence="2 3" key="1">
    <citation type="submission" date="2022-06" db="EMBL/GenBank/DDBJ databases">
        <title>Paraconexibacter antarcticus.</title>
        <authorList>
            <person name="Kim C.S."/>
        </authorList>
    </citation>
    <scope>NUCLEOTIDE SEQUENCE [LARGE SCALE GENOMIC DNA]</scope>
    <source>
        <strain evidence="2 3">02-257</strain>
    </source>
</reference>
<evidence type="ECO:0000259" key="1">
    <source>
        <dbReference type="Pfam" id="PF13391"/>
    </source>
</evidence>